<gene>
    <name evidence="1" type="ORF">SELSPUOL_00630</name>
</gene>
<proteinExistence type="predicted"/>
<dbReference type="EMBL" id="ACKP02000012">
    <property type="protein sequence ID" value="EEX77896.1"/>
    <property type="molecule type" value="Genomic_DNA"/>
</dbReference>
<dbReference type="AlphaFoldDB" id="C9LT51"/>
<protein>
    <submittedName>
        <fullName evidence="1">Uncharacterized protein</fullName>
    </submittedName>
</protein>
<comment type="caution">
    <text evidence="1">The sequence shown here is derived from an EMBL/GenBank/DDBJ whole genome shotgun (WGS) entry which is preliminary data.</text>
</comment>
<dbReference type="Proteomes" id="UP000003505">
    <property type="component" value="Unassembled WGS sequence"/>
</dbReference>
<evidence type="ECO:0000313" key="2">
    <source>
        <dbReference type="Proteomes" id="UP000003505"/>
    </source>
</evidence>
<reference evidence="1 2" key="1">
    <citation type="submission" date="2009-09" db="EMBL/GenBank/DDBJ databases">
        <authorList>
            <person name="Weinstock G."/>
            <person name="Sodergren E."/>
            <person name="Clifton S."/>
            <person name="Fulton L."/>
            <person name="Fulton B."/>
            <person name="Courtney L."/>
            <person name="Fronick C."/>
            <person name="Harrison M."/>
            <person name="Strong C."/>
            <person name="Farmer C."/>
            <person name="Delahaunty K."/>
            <person name="Markovic C."/>
            <person name="Hall O."/>
            <person name="Minx P."/>
            <person name="Tomlinson C."/>
            <person name="Mitreva M."/>
            <person name="Nelson J."/>
            <person name="Hou S."/>
            <person name="Wollam A."/>
            <person name="Pepin K.H."/>
            <person name="Johnson M."/>
            <person name="Bhonagiri V."/>
            <person name="Nash W.E."/>
            <person name="Warren W."/>
            <person name="Chinwalla A."/>
            <person name="Mardis E.R."/>
            <person name="Wilson R.K."/>
        </authorList>
    </citation>
    <scope>NUCLEOTIDE SEQUENCE [LARGE SCALE GENOMIC DNA]</scope>
    <source>
        <strain evidence="2">ATCC 35185 / DSM 20758 / VPI D19B-28</strain>
    </source>
</reference>
<accession>C9LT51</accession>
<name>C9LT51_SELS3</name>
<sequence>MEFFHGMNLLFDGSAYTLLFPVCNRARSCSKTSFRLLSIG</sequence>
<evidence type="ECO:0000313" key="1">
    <source>
        <dbReference type="EMBL" id="EEX77896.1"/>
    </source>
</evidence>
<organism evidence="1 2">
    <name type="scientific">Selenomonas sputigena (strain ATCC 35185 / DSM 20758 / CCUG 44933 / VPI D19B-28)</name>
    <dbReference type="NCBI Taxonomy" id="546271"/>
    <lineage>
        <taxon>Bacteria</taxon>
        <taxon>Bacillati</taxon>
        <taxon>Bacillota</taxon>
        <taxon>Negativicutes</taxon>
        <taxon>Selenomonadales</taxon>
        <taxon>Selenomonadaceae</taxon>
        <taxon>Selenomonas</taxon>
    </lineage>
</organism>